<dbReference type="InterPro" id="IPR012318">
    <property type="entry name" value="HTH_CRP"/>
</dbReference>
<dbReference type="Pfam" id="PF13545">
    <property type="entry name" value="HTH_Crp_2"/>
    <property type="match status" value="1"/>
</dbReference>
<dbReference type="RefSeq" id="WP_058293942.1">
    <property type="nucleotide sequence ID" value="NZ_CAKJVF010000215.1"/>
</dbReference>
<dbReference type="SMART" id="SM00419">
    <property type="entry name" value="HTH_CRP"/>
    <property type="match status" value="1"/>
</dbReference>
<sequence>MNSEFLLDFLEKNNTATITKKHHSYLTFCGLDEQYTYVLKEGVVKTSVILKDGREFNISYICAPDIISLLRDEVSANTSSPFNVRIESKEAVFYKIPRVTFWKYVNNNNNKLQEYIKEYYRNKLMETIFNEQIMIMNSKKGAICAFLYSLIDKFGKEENGEIVIEFPITNEEIAGFCGISTRNSVNRILHELKQEKVINIVDKKIHILDREYIKTFTL</sequence>
<evidence type="ECO:0000259" key="4">
    <source>
        <dbReference type="PROSITE" id="PS51063"/>
    </source>
</evidence>
<evidence type="ECO:0000313" key="5">
    <source>
        <dbReference type="EMBL" id="PEG29777.1"/>
    </source>
</evidence>
<name>A0A2A7ME23_9CLOT</name>
<gene>
    <name evidence="5" type="ORF">CQ394_14060</name>
</gene>
<dbReference type="InterPro" id="IPR018490">
    <property type="entry name" value="cNMP-bd_dom_sf"/>
</dbReference>
<dbReference type="OrthoDB" id="9810708at2"/>
<feature type="domain" description="HTH crp-type" evidence="4">
    <location>
        <begin position="137"/>
        <end position="211"/>
    </location>
</feature>
<dbReference type="STRING" id="137838.GCA_001458595_01041"/>
<dbReference type="SUPFAM" id="SSF51206">
    <property type="entry name" value="cAMP-binding domain-like"/>
    <property type="match status" value="1"/>
</dbReference>
<keyword evidence="6" id="KW-1185">Reference proteome</keyword>
<organism evidence="5 6">
    <name type="scientific">Clostridium neonatale</name>
    <dbReference type="NCBI Taxonomy" id="137838"/>
    <lineage>
        <taxon>Bacteria</taxon>
        <taxon>Bacillati</taxon>
        <taxon>Bacillota</taxon>
        <taxon>Clostridia</taxon>
        <taxon>Eubacteriales</taxon>
        <taxon>Clostridiaceae</taxon>
        <taxon>Clostridium</taxon>
    </lineage>
</organism>
<evidence type="ECO:0000256" key="2">
    <source>
        <dbReference type="ARBA" id="ARBA00023125"/>
    </source>
</evidence>
<dbReference type="EMBL" id="PDCJ01000002">
    <property type="protein sequence ID" value="PEG29777.1"/>
    <property type="molecule type" value="Genomic_DNA"/>
</dbReference>
<keyword evidence="2" id="KW-0238">DNA-binding</keyword>
<evidence type="ECO:0000256" key="1">
    <source>
        <dbReference type="ARBA" id="ARBA00023015"/>
    </source>
</evidence>
<dbReference type="GO" id="GO:0006355">
    <property type="term" value="P:regulation of DNA-templated transcription"/>
    <property type="evidence" value="ECO:0007669"/>
    <property type="project" value="InterPro"/>
</dbReference>
<proteinExistence type="predicted"/>
<dbReference type="Proteomes" id="UP000220840">
    <property type="component" value="Unassembled WGS sequence"/>
</dbReference>
<keyword evidence="3" id="KW-0804">Transcription</keyword>
<dbReference type="PROSITE" id="PS51063">
    <property type="entry name" value="HTH_CRP_2"/>
    <property type="match status" value="1"/>
</dbReference>
<protein>
    <submittedName>
        <fullName evidence="5">Crp/Fnr family transcriptional regulator</fullName>
    </submittedName>
</protein>
<dbReference type="SUPFAM" id="SSF46785">
    <property type="entry name" value="Winged helix' DNA-binding domain"/>
    <property type="match status" value="1"/>
</dbReference>
<dbReference type="InterPro" id="IPR014710">
    <property type="entry name" value="RmlC-like_jellyroll"/>
</dbReference>
<dbReference type="AlphaFoldDB" id="A0A2A7ME23"/>
<dbReference type="GO" id="GO:0003677">
    <property type="term" value="F:DNA binding"/>
    <property type="evidence" value="ECO:0007669"/>
    <property type="project" value="UniProtKB-KW"/>
</dbReference>
<dbReference type="InterPro" id="IPR036390">
    <property type="entry name" value="WH_DNA-bd_sf"/>
</dbReference>
<dbReference type="Gene3D" id="1.10.10.10">
    <property type="entry name" value="Winged helix-like DNA-binding domain superfamily/Winged helix DNA-binding domain"/>
    <property type="match status" value="1"/>
</dbReference>
<comment type="caution">
    <text evidence="5">The sequence shown here is derived from an EMBL/GenBank/DDBJ whole genome shotgun (WGS) entry which is preliminary data.</text>
</comment>
<evidence type="ECO:0000256" key="3">
    <source>
        <dbReference type="ARBA" id="ARBA00023163"/>
    </source>
</evidence>
<keyword evidence="1" id="KW-0805">Transcription regulation</keyword>
<dbReference type="InterPro" id="IPR036388">
    <property type="entry name" value="WH-like_DNA-bd_sf"/>
</dbReference>
<dbReference type="Gene3D" id="2.60.120.10">
    <property type="entry name" value="Jelly Rolls"/>
    <property type="match status" value="1"/>
</dbReference>
<evidence type="ECO:0000313" key="6">
    <source>
        <dbReference type="Proteomes" id="UP000220840"/>
    </source>
</evidence>
<reference evidence="5 6" key="1">
    <citation type="submission" date="2017-10" db="EMBL/GenBank/DDBJ databases">
        <title>Effective Description of Clostridium neonatale sp. nov. linked to necrotizing enterocolitis in neonates and a clarification of species assignable to the genus Clostridium (Prazmowski 1880) emend. Lawson and Rainey 2016.</title>
        <authorList>
            <person name="Bernard K."/>
            <person name="Burdz T."/>
            <person name="Wiebe D."/>
            <person name="Balcewich B."/>
            <person name="Alfa M."/>
            <person name="Bernier A.-M."/>
        </authorList>
    </citation>
    <scope>NUCLEOTIDE SEQUENCE [LARGE SCALE GENOMIC DNA]</scope>
    <source>
        <strain evidence="5 6">LCDC99A005</strain>
    </source>
</reference>
<accession>A0A2A7ME23</accession>